<comment type="catalytic activity">
    <reaction evidence="8">
        <text>L-tyrosyl-[protein] + ATP = O-phospho-L-tyrosyl-[protein] + ADP + H(+)</text>
        <dbReference type="Rhea" id="RHEA:10596"/>
        <dbReference type="Rhea" id="RHEA-COMP:10136"/>
        <dbReference type="Rhea" id="RHEA-COMP:20101"/>
        <dbReference type="ChEBI" id="CHEBI:15378"/>
        <dbReference type="ChEBI" id="CHEBI:30616"/>
        <dbReference type="ChEBI" id="CHEBI:46858"/>
        <dbReference type="ChEBI" id="CHEBI:61978"/>
        <dbReference type="ChEBI" id="CHEBI:456216"/>
        <dbReference type="EC" id="2.7.10.2"/>
    </reaction>
</comment>
<organism evidence="13 14">
    <name type="scientific">Saccharicrinis fermentans DSM 9555 = JCM 21142</name>
    <dbReference type="NCBI Taxonomy" id="869213"/>
    <lineage>
        <taxon>Bacteria</taxon>
        <taxon>Pseudomonadati</taxon>
        <taxon>Bacteroidota</taxon>
        <taxon>Bacteroidia</taxon>
        <taxon>Marinilabiliales</taxon>
        <taxon>Marinilabiliaceae</taxon>
        <taxon>Saccharicrinis</taxon>
    </lineage>
</organism>
<sequence>MKNNNKSLNGNKTTASTIHMGIDPGVIIKILLKRWYVFVFFMVLSFVAARYYIGHTMPVYRVATSVLIFEDEGNSGSDNDELLKGLGLPGGMRNLENQIKILASRELTERALKRLRFEEDFYYKTVRNDISLYPNSPIKLVYEGKNPLPRNVEFHVEYLGNNDFRLFSEVQNINITSSFGKIIKFPDGNFRIDCINKQWFREFEGYNVSFVVRSLDRLVKYFNGRMSVNVLTRSGSILEISISGTNQTQDVDFLNELTAVFQDISLEKKNMEANRRIQFIDNQLVGIRDSLVLTENQLSQFRSSNRVMDLSAQGQAIITQVTRLENEKARLRLEANYYDYLADYLEKDAVGELPMVPISMGIEDPGLNNLVSELGSLQEQMSGEGGGEKNPLQSLLNQRVAKRKAELLETLNGLQRANKLAMQENNDRIAKINSQAAALPVTERQMLGIERKFKLNDELYTFLLQKMSELQMQKASNRPDNEVVDPASVMYSQMIAPNSTMIYFIAIFLGGVIPMLFFYLFFALNNRVREEDITRFGDLPIMGSIPHIKGNSFTEIFDNPESVVAEAYRLVRSKLQFVTKETKNPLILVTSAMPGDGKTLTSINLSAVYSLLGKNTVLVGFDLRNPKFANAFDLNNEVGVSTFLIGKHSVDEIIQETFHSNLSVISSGPVPPNPSELAASSKTQVLFEKLKERFDYIIVDSAPIGLISDTHHLTTHVDTVLMVARINKTLKDMMGHALQECMASNEHVSLLINDSNANNKKYGYGKKYGYINGQTKRKKK</sequence>
<dbReference type="Pfam" id="PF13614">
    <property type="entry name" value="AAA_31"/>
    <property type="match status" value="1"/>
</dbReference>
<feature type="transmembrane region" description="Helical" evidence="10">
    <location>
        <begin position="501"/>
        <end position="522"/>
    </location>
</feature>
<dbReference type="eggNOG" id="COG3206">
    <property type="taxonomic scope" value="Bacteria"/>
</dbReference>
<dbReference type="AlphaFoldDB" id="W7YFL1"/>
<dbReference type="Pfam" id="PF13807">
    <property type="entry name" value="GNVR"/>
    <property type="match status" value="1"/>
</dbReference>
<keyword evidence="10" id="KW-1133">Transmembrane helix</keyword>
<keyword evidence="10" id="KW-0812">Transmembrane</keyword>
<evidence type="ECO:0000256" key="4">
    <source>
        <dbReference type="ARBA" id="ARBA00022741"/>
    </source>
</evidence>
<dbReference type="InterPro" id="IPR032807">
    <property type="entry name" value="GNVR"/>
</dbReference>
<dbReference type="RefSeq" id="WP_027470323.1">
    <property type="nucleotide sequence ID" value="NZ_BAMD01000020.1"/>
</dbReference>
<keyword evidence="14" id="KW-1185">Reference proteome</keyword>
<evidence type="ECO:0000256" key="10">
    <source>
        <dbReference type="SAM" id="Phobius"/>
    </source>
</evidence>
<dbReference type="STRING" id="869213.GCA_000517085_00250"/>
<dbReference type="GO" id="GO:0005524">
    <property type="term" value="F:ATP binding"/>
    <property type="evidence" value="ECO:0007669"/>
    <property type="project" value="UniProtKB-KW"/>
</dbReference>
<dbReference type="InterPro" id="IPR027417">
    <property type="entry name" value="P-loop_NTPase"/>
</dbReference>
<feature type="transmembrane region" description="Helical" evidence="10">
    <location>
        <begin position="35"/>
        <end position="53"/>
    </location>
</feature>
<keyword evidence="10" id="KW-0472">Membrane</keyword>
<keyword evidence="6" id="KW-0067">ATP-binding</keyword>
<dbReference type="Proteomes" id="UP000019402">
    <property type="component" value="Unassembled WGS sequence"/>
</dbReference>
<dbReference type="GO" id="GO:0005886">
    <property type="term" value="C:plasma membrane"/>
    <property type="evidence" value="ECO:0007669"/>
    <property type="project" value="TreeGrafter"/>
</dbReference>
<dbReference type="SUPFAM" id="SSF52540">
    <property type="entry name" value="P-loop containing nucleoside triphosphate hydrolases"/>
    <property type="match status" value="1"/>
</dbReference>
<dbReference type="GO" id="GO:0004715">
    <property type="term" value="F:non-membrane spanning protein tyrosine kinase activity"/>
    <property type="evidence" value="ECO:0007669"/>
    <property type="project" value="UniProtKB-EC"/>
</dbReference>
<keyword evidence="7" id="KW-0829">Tyrosine-protein kinase</keyword>
<dbReference type="OrthoDB" id="9794577at2"/>
<evidence type="ECO:0000256" key="3">
    <source>
        <dbReference type="ARBA" id="ARBA00022679"/>
    </source>
</evidence>
<dbReference type="InterPro" id="IPR005702">
    <property type="entry name" value="Wzc-like_C"/>
</dbReference>
<feature type="domain" description="AAA" evidence="11">
    <location>
        <begin position="593"/>
        <end position="723"/>
    </location>
</feature>
<keyword evidence="5 13" id="KW-0418">Kinase</keyword>
<dbReference type="EC" id="2.7.10.2" evidence="2"/>
<gene>
    <name evidence="13" type="ORF">JCM21142_41903</name>
</gene>
<evidence type="ECO:0000256" key="5">
    <source>
        <dbReference type="ARBA" id="ARBA00022777"/>
    </source>
</evidence>
<evidence type="ECO:0000256" key="1">
    <source>
        <dbReference type="ARBA" id="ARBA00007316"/>
    </source>
</evidence>
<keyword evidence="4" id="KW-0547">Nucleotide-binding</keyword>
<reference evidence="13 14" key="1">
    <citation type="journal article" date="2014" name="Genome Announc.">
        <title>Draft Genome Sequence of Cytophaga fermentans JCM 21142T, a Facultative Anaerobe Isolated from Marine Mud.</title>
        <authorList>
            <person name="Starns D."/>
            <person name="Oshima K."/>
            <person name="Suda W."/>
            <person name="Iino T."/>
            <person name="Yuki M."/>
            <person name="Inoue J."/>
            <person name="Kitamura K."/>
            <person name="Iida T."/>
            <person name="Darby A."/>
            <person name="Hattori M."/>
            <person name="Ohkuma M."/>
        </authorList>
    </citation>
    <scope>NUCLEOTIDE SEQUENCE [LARGE SCALE GENOMIC DNA]</scope>
    <source>
        <strain evidence="13 14">JCM 21142</strain>
    </source>
</reference>
<dbReference type="NCBIfam" id="TIGR01007">
    <property type="entry name" value="eps_fam"/>
    <property type="match status" value="1"/>
</dbReference>
<proteinExistence type="inferred from homology"/>
<evidence type="ECO:0000256" key="2">
    <source>
        <dbReference type="ARBA" id="ARBA00011903"/>
    </source>
</evidence>
<evidence type="ECO:0000256" key="6">
    <source>
        <dbReference type="ARBA" id="ARBA00022840"/>
    </source>
</evidence>
<feature type="domain" description="Tyrosine-protein kinase G-rich" evidence="12">
    <location>
        <begin position="442"/>
        <end position="517"/>
    </location>
</feature>
<dbReference type="Gene3D" id="3.40.50.300">
    <property type="entry name" value="P-loop containing nucleotide triphosphate hydrolases"/>
    <property type="match status" value="1"/>
</dbReference>
<dbReference type="InterPro" id="IPR025669">
    <property type="entry name" value="AAA_dom"/>
</dbReference>
<dbReference type="PANTHER" id="PTHR32309">
    <property type="entry name" value="TYROSINE-PROTEIN KINASE"/>
    <property type="match status" value="1"/>
</dbReference>
<keyword evidence="9" id="KW-0175">Coiled coil</keyword>
<dbReference type="EMBL" id="BAMD01000020">
    <property type="protein sequence ID" value="GAF03236.1"/>
    <property type="molecule type" value="Genomic_DNA"/>
</dbReference>
<evidence type="ECO:0000256" key="7">
    <source>
        <dbReference type="ARBA" id="ARBA00023137"/>
    </source>
</evidence>
<comment type="caution">
    <text evidence="13">The sequence shown here is derived from an EMBL/GenBank/DDBJ whole genome shotgun (WGS) entry which is preliminary data.</text>
</comment>
<feature type="coiled-coil region" evidence="9">
    <location>
        <begin position="397"/>
        <end position="424"/>
    </location>
</feature>
<accession>W7YFL1</accession>
<name>W7YFL1_9BACT</name>
<evidence type="ECO:0000259" key="12">
    <source>
        <dbReference type="Pfam" id="PF13807"/>
    </source>
</evidence>
<keyword evidence="3" id="KW-0808">Transferase</keyword>
<evidence type="ECO:0000313" key="14">
    <source>
        <dbReference type="Proteomes" id="UP000019402"/>
    </source>
</evidence>
<comment type="similarity">
    <text evidence="1">Belongs to the CpsD/CapB family.</text>
</comment>
<evidence type="ECO:0000256" key="9">
    <source>
        <dbReference type="SAM" id="Coils"/>
    </source>
</evidence>
<protein>
    <recommendedName>
        <fullName evidence="2">non-specific protein-tyrosine kinase</fullName>
        <ecNumber evidence="2">2.7.10.2</ecNumber>
    </recommendedName>
</protein>
<evidence type="ECO:0000259" key="11">
    <source>
        <dbReference type="Pfam" id="PF13614"/>
    </source>
</evidence>
<evidence type="ECO:0000256" key="8">
    <source>
        <dbReference type="ARBA" id="ARBA00051245"/>
    </source>
</evidence>
<dbReference type="InterPro" id="IPR050445">
    <property type="entry name" value="Bact_polysacc_biosynth/exp"/>
</dbReference>
<evidence type="ECO:0000313" key="13">
    <source>
        <dbReference type="EMBL" id="GAF03236.1"/>
    </source>
</evidence>
<dbReference type="CDD" id="cd05387">
    <property type="entry name" value="BY-kinase"/>
    <property type="match status" value="1"/>
</dbReference>
<dbReference type="PANTHER" id="PTHR32309:SF13">
    <property type="entry name" value="FERRIC ENTEROBACTIN TRANSPORT PROTEIN FEPE"/>
    <property type="match status" value="1"/>
</dbReference>
<dbReference type="eggNOG" id="COG0489">
    <property type="taxonomic scope" value="Bacteria"/>
</dbReference>